<dbReference type="RefSeq" id="WP_258302312.1">
    <property type="nucleotide sequence ID" value="NZ_CP078063.1"/>
</dbReference>
<feature type="transmembrane region" description="Helical" evidence="1">
    <location>
        <begin position="74"/>
        <end position="92"/>
    </location>
</feature>
<keyword evidence="1" id="KW-1133">Transmembrane helix</keyword>
<dbReference type="EMBL" id="CP078063">
    <property type="protein sequence ID" value="UVE50005.1"/>
    <property type="molecule type" value="Genomic_DNA"/>
</dbReference>
<sequence length="124" mass="13422">MFEWFSNRFTDPSAVALVLGLRFLTYAASTWLTAAAVGLRSRLTALSSGLTVASIVLMVLILHPEGLPNSASSLDMLVHLTFPVIAGYAVYSNPSDRRWVGVALLVLSTLFFFTVLLVLYADGP</sequence>
<feature type="transmembrane region" description="Helical" evidence="1">
    <location>
        <begin position="14"/>
        <end position="36"/>
    </location>
</feature>
<accession>A0ABY5RD98</accession>
<evidence type="ECO:0000313" key="2">
    <source>
        <dbReference type="EMBL" id="UVE50005.1"/>
    </source>
</evidence>
<dbReference type="Proteomes" id="UP001058330">
    <property type="component" value="Chromosome"/>
</dbReference>
<feature type="transmembrane region" description="Helical" evidence="1">
    <location>
        <begin position="99"/>
        <end position="121"/>
    </location>
</feature>
<name>A0ABY5RD98_HALLR</name>
<keyword evidence="3" id="KW-1185">Reference proteome</keyword>
<keyword evidence="1" id="KW-0812">Transmembrane</keyword>
<proteinExistence type="predicted"/>
<dbReference type="GeneID" id="74530037"/>
<keyword evidence="1" id="KW-0472">Membrane</keyword>
<feature type="transmembrane region" description="Helical" evidence="1">
    <location>
        <begin position="43"/>
        <end position="62"/>
    </location>
</feature>
<organism evidence="2 3">
    <name type="scientific">Haloferax larsenii</name>
    <dbReference type="NCBI Taxonomy" id="302484"/>
    <lineage>
        <taxon>Archaea</taxon>
        <taxon>Methanobacteriati</taxon>
        <taxon>Methanobacteriota</taxon>
        <taxon>Stenosarchaea group</taxon>
        <taxon>Halobacteria</taxon>
        <taxon>Halobacteriales</taxon>
        <taxon>Haloferacaceae</taxon>
        <taxon>Haloferax</taxon>
    </lineage>
</organism>
<evidence type="ECO:0000313" key="3">
    <source>
        <dbReference type="Proteomes" id="UP001058330"/>
    </source>
</evidence>
<evidence type="ECO:0000256" key="1">
    <source>
        <dbReference type="SAM" id="Phobius"/>
    </source>
</evidence>
<gene>
    <name evidence="2" type="ORF">KU306_13980</name>
</gene>
<reference evidence="2" key="1">
    <citation type="submission" date="2021-07" db="EMBL/GenBank/DDBJ databases">
        <title>Studies on halocins as antimicrobial molecules from haloarchaea.</title>
        <authorList>
            <person name="Kumar S."/>
            <person name="Khare S.K."/>
        </authorList>
    </citation>
    <scope>NUCLEOTIDE SEQUENCE</scope>
    <source>
        <strain evidence="2">NCIM 5678</strain>
    </source>
</reference>
<protein>
    <submittedName>
        <fullName evidence="2">Uncharacterized protein</fullName>
    </submittedName>
</protein>